<dbReference type="InterPro" id="IPR050807">
    <property type="entry name" value="TransReg_Diox_bact_type"/>
</dbReference>
<dbReference type="GO" id="GO:0003700">
    <property type="term" value="F:DNA-binding transcription factor activity"/>
    <property type="evidence" value="ECO:0007669"/>
    <property type="project" value="TreeGrafter"/>
</dbReference>
<proteinExistence type="predicted"/>
<dbReference type="InterPro" id="IPR010982">
    <property type="entry name" value="Lambda_DNA-bd_dom_sf"/>
</dbReference>
<evidence type="ECO:0000256" key="1">
    <source>
        <dbReference type="ARBA" id="ARBA00023125"/>
    </source>
</evidence>
<dbReference type="SMART" id="SM00530">
    <property type="entry name" value="HTH_XRE"/>
    <property type="match status" value="1"/>
</dbReference>
<dbReference type="Pfam" id="PF10593">
    <property type="entry name" value="Z1"/>
    <property type="match status" value="1"/>
</dbReference>
<dbReference type="Pfam" id="PF01381">
    <property type="entry name" value="HTH_3"/>
    <property type="match status" value="1"/>
</dbReference>
<dbReference type="AlphaFoldDB" id="A0A6L3ASA6"/>
<reference evidence="4 5" key="1">
    <citation type="submission" date="2018-07" db="EMBL/GenBank/DDBJ databases">
        <title>Genome sequence of Roseomonas fauriae ATCC 49958.</title>
        <authorList>
            <person name="Sant'Anna F.H."/>
            <person name="Baldani J.I."/>
            <person name="Zilli J.E."/>
            <person name="Reis V.M."/>
            <person name="Hartmann A."/>
            <person name="Cruz L."/>
            <person name="de Souza E.M."/>
            <person name="de Oliveira Pedrosa F."/>
            <person name="Passaglia L.M.P."/>
        </authorList>
    </citation>
    <scope>NUCLEOTIDE SEQUENCE [LARGE SCALE GENOMIC DNA]</scope>
    <source>
        <strain evidence="4 5">ATCC 49958</strain>
    </source>
</reference>
<organism evidence="4 5">
    <name type="scientific">Azospirillum brasilense</name>
    <dbReference type="NCBI Taxonomy" id="192"/>
    <lineage>
        <taxon>Bacteria</taxon>
        <taxon>Pseudomonadati</taxon>
        <taxon>Pseudomonadota</taxon>
        <taxon>Alphaproteobacteria</taxon>
        <taxon>Rhodospirillales</taxon>
        <taxon>Azospirillaceae</taxon>
        <taxon>Azospirillum</taxon>
    </lineage>
</organism>
<feature type="domain" description="HTH cro/C1-type" evidence="3">
    <location>
        <begin position="8"/>
        <end position="63"/>
    </location>
</feature>
<accession>A0A6L3ASA6</accession>
<dbReference type="InterPro" id="IPR027417">
    <property type="entry name" value="P-loop_NTPase"/>
</dbReference>
<dbReference type="GO" id="GO:0005829">
    <property type="term" value="C:cytosol"/>
    <property type="evidence" value="ECO:0007669"/>
    <property type="project" value="TreeGrafter"/>
</dbReference>
<dbReference type="PROSITE" id="PS50943">
    <property type="entry name" value="HTH_CROC1"/>
    <property type="match status" value="1"/>
</dbReference>
<evidence type="ECO:0000256" key="2">
    <source>
        <dbReference type="SAM" id="MobiDB-lite"/>
    </source>
</evidence>
<evidence type="ECO:0000259" key="3">
    <source>
        <dbReference type="PROSITE" id="PS50943"/>
    </source>
</evidence>
<evidence type="ECO:0000313" key="4">
    <source>
        <dbReference type="EMBL" id="KAA0678179.1"/>
    </source>
</evidence>
<dbReference type="Gene3D" id="1.10.260.40">
    <property type="entry name" value="lambda repressor-like DNA-binding domains"/>
    <property type="match status" value="1"/>
</dbReference>
<dbReference type="CDD" id="cd00093">
    <property type="entry name" value="HTH_XRE"/>
    <property type="match status" value="1"/>
</dbReference>
<dbReference type="Proteomes" id="UP000476837">
    <property type="component" value="Unassembled WGS sequence"/>
</dbReference>
<dbReference type="SUPFAM" id="SSF52540">
    <property type="entry name" value="P-loop containing nucleoside triphosphate hydrolases"/>
    <property type="match status" value="1"/>
</dbReference>
<comment type="caution">
    <text evidence="4">The sequence shown here is derived from an EMBL/GenBank/DDBJ whole genome shotgun (WGS) entry which is preliminary data.</text>
</comment>
<dbReference type="PANTHER" id="PTHR46797:SF1">
    <property type="entry name" value="METHYLPHOSPHONATE SYNTHASE"/>
    <property type="match status" value="1"/>
</dbReference>
<dbReference type="EMBL" id="QOKV01000029">
    <property type="protein sequence ID" value="KAA0678179.1"/>
    <property type="molecule type" value="Genomic_DNA"/>
</dbReference>
<dbReference type="SUPFAM" id="SSF47413">
    <property type="entry name" value="lambda repressor-like DNA-binding domains"/>
    <property type="match status" value="1"/>
</dbReference>
<dbReference type="InterPro" id="IPR018310">
    <property type="entry name" value="Put_endonuclease_Z1-dom"/>
</dbReference>
<gene>
    <name evidence="4" type="ORF">DS837_28080</name>
</gene>
<dbReference type="PANTHER" id="PTHR46797">
    <property type="entry name" value="HTH-TYPE TRANSCRIPTIONAL REGULATOR"/>
    <property type="match status" value="1"/>
</dbReference>
<protein>
    <submittedName>
        <fullName evidence="4">Helix-turn-helix domain-containing protein</fullName>
    </submittedName>
</protein>
<dbReference type="InterPro" id="IPR001387">
    <property type="entry name" value="Cro/C1-type_HTH"/>
</dbReference>
<dbReference type="GO" id="GO:0003677">
    <property type="term" value="F:DNA binding"/>
    <property type="evidence" value="ECO:0007669"/>
    <property type="project" value="UniProtKB-KW"/>
</dbReference>
<sequence>MMSIAARIRELRQKSGESLQQLAESVGASKAHLSDLERGAATNPTIELLRALAAHYNVSIAALIGEEPAPAIPVVNDQVNAWIKQIRKEQAAGLDLETAAQEARLTFEGLMGPLDAQQIANWNAARDEIARTLQQKIEFLGTYSIRKPRRPEWYAGPKETDANWPRLRAYLLERKKWSQNTVDSIDSTSSEVVGLLENPAQSEFRGRGMVVGYVQSGKTANMTALIAKAIDAGYKFVIVLTGLTNSLRKQTQVRLVSDLRDRNRHSWFLHTNEDADFRTPPNAWFTVMDEVQLAVVKKNVSPLEHLLETIRKTPPALRERMPVLLIDDECDQAGVNASGSQYNMTTINGLIRRILALLPRVQYVGYTATPFANVLINPEKPAGGLDDLYPEDFITPLPRPEGYFGTETLFGRDPIDADAEKPDETGLDMIREVPAEEMAQVRPPSAREKDLFDPSIPPSLGDALRYFLLATACRYARGARNQHSSMLIHTTVYKRPHEKMAFKVEAWLREVGSALASGDTEVLDGLRSLWEAESAKVDPAQFGNKRHEFDEVEPHLRDVINDLEVIVENSDSDTRLDFSGKGKKYIVVGGSVLARGLTIEGLIVSYFVRTSSQYDTLLQMGRWFGYRIGYEDLPRIWMTKELQDAFHDLATVEAEIRADMEEYRRRDVTPADFAVRIRQIPGMTITAAKKMIAAESCDISFSGEHLQTIRFHVGKEDVGRLASNWNAGATLVDAAATVSAVEPRTDGPTGRLFRRVPLDAVMAFLKGYKASDRDLFSQELLDYIRSEADRADTPFRFWNVGVIEPGSGSCSAEPLGGLGKVRMVNRARLKESRADGAADIKALMSRRDVLLDVSCTAASDDWKALKAARQSEIGDKVPLLLLYAIDANSKPRDEQSTIRVPLQAPMDVLGVGIVFPDRGVRTSYVRVQLSPDDAEGESLSAELPAEGTGGDQ</sequence>
<dbReference type="RefSeq" id="WP_149167769.1">
    <property type="nucleotide sequence ID" value="NZ_QOKV01000029.1"/>
</dbReference>
<feature type="region of interest" description="Disordered" evidence="2">
    <location>
        <begin position="931"/>
        <end position="952"/>
    </location>
</feature>
<evidence type="ECO:0000313" key="5">
    <source>
        <dbReference type="Proteomes" id="UP000476837"/>
    </source>
</evidence>
<name>A0A6L3ASA6_AZOBR</name>
<keyword evidence="1" id="KW-0238">DNA-binding</keyword>